<dbReference type="OrthoDB" id="419770at2759"/>
<name>A0A813FM40_POLGL</name>
<dbReference type="Proteomes" id="UP000654075">
    <property type="component" value="Unassembled WGS sequence"/>
</dbReference>
<feature type="compositionally biased region" description="Polar residues" evidence="1">
    <location>
        <begin position="279"/>
        <end position="289"/>
    </location>
</feature>
<proteinExistence type="predicted"/>
<feature type="region of interest" description="Disordered" evidence="1">
    <location>
        <begin position="226"/>
        <end position="290"/>
    </location>
</feature>
<sequence length="319" mass="36287">MLAGGALASILRLLRDVWIKRRRAASQNLWRRHVDFSVVQACILTTEHLQSLGRVEKRTLFVKPIAEVFRNEYILERLLEQAEKAAASHEPMLMTQLSHEDKWHVLNTCSNHISSLFAPYHVFFNEARRVESHYKSAWYCFTLTCAQTSASGRWFITPFKPVGKDDVGMLRIRIVMMNEQELREVASGELEAPSSGFLNGRHEERWKVIQSFAELFNRQITKVSGGEPVSEADWGPNLCGRLSNSSRKRGGSRPRLASDSALAHPRRASDNLSEPVEPQTPSHDPQDNSILRIHVPFPSSHFEHTAVSDNVCKDVMVYE</sequence>
<protein>
    <submittedName>
        <fullName evidence="2">Uncharacterized protein</fullName>
    </submittedName>
</protein>
<keyword evidence="3" id="KW-1185">Reference proteome</keyword>
<reference evidence="2" key="1">
    <citation type="submission" date="2021-02" db="EMBL/GenBank/DDBJ databases">
        <authorList>
            <person name="Dougan E. K."/>
            <person name="Rhodes N."/>
            <person name="Thang M."/>
            <person name="Chan C."/>
        </authorList>
    </citation>
    <scope>NUCLEOTIDE SEQUENCE</scope>
</reference>
<dbReference type="EMBL" id="CAJNNV010025267">
    <property type="protein sequence ID" value="CAE8613535.1"/>
    <property type="molecule type" value="Genomic_DNA"/>
</dbReference>
<accession>A0A813FM40</accession>
<evidence type="ECO:0000313" key="2">
    <source>
        <dbReference type="EMBL" id="CAE8613535.1"/>
    </source>
</evidence>
<comment type="caution">
    <text evidence="2">The sequence shown here is derived from an EMBL/GenBank/DDBJ whole genome shotgun (WGS) entry which is preliminary data.</text>
</comment>
<gene>
    <name evidence="2" type="ORF">PGLA1383_LOCUS31304</name>
</gene>
<dbReference type="AlphaFoldDB" id="A0A813FM40"/>
<organism evidence="2 3">
    <name type="scientific">Polarella glacialis</name>
    <name type="common">Dinoflagellate</name>
    <dbReference type="NCBI Taxonomy" id="89957"/>
    <lineage>
        <taxon>Eukaryota</taxon>
        <taxon>Sar</taxon>
        <taxon>Alveolata</taxon>
        <taxon>Dinophyceae</taxon>
        <taxon>Suessiales</taxon>
        <taxon>Suessiaceae</taxon>
        <taxon>Polarella</taxon>
    </lineage>
</organism>
<evidence type="ECO:0000313" key="3">
    <source>
        <dbReference type="Proteomes" id="UP000654075"/>
    </source>
</evidence>
<evidence type="ECO:0000256" key="1">
    <source>
        <dbReference type="SAM" id="MobiDB-lite"/>
    </source>
</evidence>